<dbReference type="Proteomes" id="UP000502504">
    <property type="component" value="Chromosome"/>
</dbReference>
<organism evidence="1 2">
    <name type="scientific">Streptomyces antibioticus</name>
    <dbReference type="NCBI Taxonomy" id="1890"/>
    <lineage>
        <taxon>Bacteria</taxon>
        <taxon>Bacillati</taxon>
        <taxon>Actinomycetota</taxon>
        <taxon>Actinomycetes</taxon>
        <taxon>Kitasatosporales</taxon>
        <taxon>Streptomycetaceae</taxon>
        <taxon>Streptomyces</taxon>
    </lineage>
</organism>
<sequence length="96" mass="9534">MTEGAVSDGSTGCKGTGGYDDIAEGSSVTVYDAAGTVIATGYLGDSTLASGSCTFDVAVENVPKGKDFYKVEVSHRGTVQLSGADAEAGRFGATLG</sequence>
<dbReference type="AlphaFoldDB" id="A0AAE6YHD4"/>
<name>A0AAE6YHD4_STRAT</name>
<accession>A0AAE6YHD4</accession>
<protein>
    <submittedName>
        <fullName evidence="1">Uncharacterized protein</fullName>
    </submittedName>
</protein>
<evidence type="ECO:0000313" key="1">
    <source>
        <dbReference type="EMBL" id="QIT48789.1"/>
    </source>
</evidence>
<evidence type="ECO:0000313" key="2">
    <source>
        <dbReference type="Proteomes" id="UP000502504"/>
    </source>
</evidence>
<dbReference type="EMBL" id="CP050692">
    <property type="protein sequence ID" value="QIT48789.1"/>
    <property type="molecule type" value="Genomic_DNA"/>
</dbReference>
<proteinExistence type="predicted"/>
<dbReference type="PROSITE" id="PS50890">
    <property type="entry name" value="PUA"/>
    <property type="match status" value="1"/>
</dbReference>
<gene>
    <name evidence="1" type="ORF">HCX60_06880</name>
</gene>
<reference evidence="1 2" key="1">
    <citation type="submission" date="2020-03" db="EMBL/GenBank/DDBJ databases">
        <title>Is there a link between lipid content and antibiotic production in Streptomyces?</title>
        <authorList>
            <person name="David M."/>
            <person name="Lejeune C."/>
            <person name="Abreu S."/>
            <person name="Thibessard A."/>
            <person name="Leblond P."/>
            <person name="Chaminade P."/>
            <person name="Virolle M.-J."/>
        </authorList>
    </citation>
    <scope>NUCLEOTIDE SEQUENCE [LARGE SCALE GENOMIC DNA]</scope>
    <source>
        <strain evidence="1 2">DSM 41481</strain>
    </source>
</reference>